<feature type="non-terminal residue" evidence="2">
    <location>
        <position position="1"/>
    </location>
</feature>
<dbReference type="EMBL" id="GAKP01012066">
    <property type="protein sequence ID" value="JAC46886.1"/>
    <property type="molecule type" value="Transcribed_RNA"/>
</dbReference>
<dbReference type="OrthoDB" id="8021929at2759"/>
<feature type="compositionally biased region" description="Polar residues" evidence="1">
    <location>
        <begin position="149"/>
        <end position="160"/>
    </location>
</feature>
<feature type="region of interest" description="Disordered" evidence="1">
    <location>
        <begin position="710"/>
        <end position="745"/>
    </location>
</feature>
<feature type="compositionally biased region" description="Low complexity" evidence="1">
    <location>
        <begin position="422"/>
        <end position="434"/>
    </location>
</feature>
<feature type="compositionally biased region" description="Basic residues" evidence="1">
    <location>
        <begin position="459"/>
        <end position="479"/>
    </location>
</feature>
<evidence type="ECO:0000256" key="1">
    <source>
        <dbReference type="SAM" id="MobiDB-lite"/>
    </source>
</evidence>
<feature type="region of interest" description="Disordered" evidence="1">
    <location>
        <begin position="417"/>
        <end position="490"/>
    </location>
</feature>
<feature type="region of interest" description="Disordered" evidence="1">
    <location>
        <begin position="149"/>
        <end position="168"/>
    </location>
</feature>
<evidence type="ECO:0000313" key="2">
    <source>
        <dbReference type="EMBL" id="JAC46886.1"/>
    </source>
</evidence>
<organism evidence="2">
    <name type="scientific">Bactrocera dorsalis</name>
    <name type="common">Oriental fruit fly</name>
    <name type="synonym">Dacus dorsalis</name>
    <dbReference type="NCBI Taxonomy" id="27457"/>
    <lineage>
        <taxon>Eukaryota</taxon>
        <taxon>Metazoa</taxon>
        <taxon>Ecdysozoa</taxon>
        <taxon>Arthropoda</taxon>
        <taxon>Hexapoda</taxon>
        <taxon>Insecta</taxon>
        <taxon>Pterygota</taxon>
        <taxon>Neoptera</taxon>
        <taxon>Endopterygota</taxon>
        <taxon>Diptera</taxon>
        <taxon>Brachycera</taxon>
        <taxon>Muscomorpha</taxon>
        <taxon>Tephritoidea</taxon>
        <taxon>Tephritidae</taxon>
        <taxon>Bactrocera</taxon>
        <taxon>Bactrocera</taxon>
    </lineage>
</organism>
<protein>
    <submittedName>
        <fullName evidence="2">Uncharacterized protein</fullName>
    </submittedName>
</protein>
<accession>A0A034VU86</accession>
<feature type="region of interest" description="Disordered" evidence="1">
    <location>
        <begin position="335"/>
        <end position="355"/>
    </location>
</feature>
<name>A0A034VU86_BACDO</name>
<sequence>SFCLKNLSVLIHRMSRFNENALEELEYRRCTWWSSFLENIAERDDGEVYDVNSLDKKFDDDSSNDDADEAEEVEDLEDIEYHQLMNQSTEQEKTTFIMESEEIQDILNSTRPILKEHELKLKKTGLEKVMNTFDPVRIEKEVGRWMRQQHSTHISKTKIQSSSDADSSLSCEDDRYIRSVQKCHHMRKPKYKQCFKKCKNYQTSCCTHGIFVEPKPHKLHNCNCCKYQVNSIKTPKYWKMSSTEEPEIFNKQHGKLTVFCENQNKKHHCTRQDSSSSDSDCNFQRRCFLKRDMTSVRESQNRFITVATAAEPLLQKEKRNRFTSMIENVYETPTKSKAVKSSVPNTAPSKITTKRTAAQKALSLLTTNKIKNAKPIKSKRVDKTQKNENSSSEYNTTFENDIKKAKALSLKTLKQNNDNYISSKSPPCTSSESTNSSLFKLAGSSRNKEVKESAPTAKTIKKAERKTKTQPKSMKKQSGLKKFDGKPDEEKENTFLAHSENICNSTALNTAAARKQLPSRVPVVEENLECSPTATPCIENKQHTLRKKATSHLSPIEESSSEATPKMKTQFQNAFSSTAISGAATAKELIVLSPPVEERVTCTPTKATSKIGVRHAVTEPRRKQRRFMKNNKTMDYRSNISNTTLESAVKANRIMLYTPQRKARSMDGDFQVTKELMSSVVGEKHARRFFKYHIGRLTFPKTSTIYYCPPETELSSSESDEDPLQKAGRCGELHESEQQDDSTTL</sequence>
<feature type="region of interest" description="Disordered" evidence="1">
    <location>
        <begin position="374"/>
        <end position="395"/>
    </location>
</feature>
<reference evidence="2" key="1">
    <citation type="journal article" date="2014" name="BMC Genomics">
        <title>Characterizing the developmental transcriptome of the oriental fruit fly, Bactrocera dorsalis (Diptera: Tephritidae) through comparative genomic analysis with Drosophila melanogaster utilizing modENCODE datasets.</title>
        <authorList>
            <person name="Geib S.M."/>
            <person name="Calla B."/>
            <person name="Hall B."/>
            <person name="Hou S."/>
            <person name="Manoukis N.C."/>
        </authorList>
    </citation>
    <scope>NUCLEOTIDE SEQUENCE</scope>
    <source>
        <strain evidence="2">Punador</strain>
    </source>
</reference>
<feature type="compositionally biased region" description="Polar residues" evidence="1">
    <location>
        <begin position="342"/>
        <end position="355"/>
    </location>
</feature>
<feature type="compositionally biased region" description="Basic and acidic residues" evidence="1">
    <location>
        <begin position="481"/>
        <end position="490"/>
    </location>
</feature>
<dbReference type="AlphaFoldDB" id="A0A034VU86"/>
<proteinExistence type="predicted"/>